<protein>
    <submittedName>
        <fullName evidence="1">Uncharacterized protein</fullName>
    </submittedName>
</protein>
<comment type="caution">
    <text evidence="1">The sequence shown here is derived from an EMBL/GenBank/DDBJ whole genome shotgun (WGS) entry which is preliminary data.</text>
</comment>
<dbReference type="EMBL" id="JAOPJF010000014">
    <property type="protein sequence ID" value="KAK1146857.1"/>
    <property type="molecule type" value="Genomic_DNA"/>
</dbReference>
<organism evidence="1 2">
    <name type="scientific">Aspergillus melleus</name>
    <dbReference type="NCBI Taxonomy" id="138277"/>
    <lineage>
        <taxon>Eukaryota</taxon>
        <taxon>Fungi</taxon>
        <taxon>Dikarya</taxon>
        <taxon>Ascomycota</taxon>
        <taxon>Pezizomycotina</taxon>
        <taxon>Eurotiomycetes</taxon>
        <taxon>Eurotiomycetidae</taxon>
        <taxon>Eurotiales</taxon>
        <taxon>Aspergillaceae</taxon>
        <taxon>Aspergillus</taxon>
        <taxon>Aspergillus subgen. Circumdati</taxon>
    </lineage>
</organism>
<sequence length="125" mass="13669">MQLPSLVTFALLVTGSLAYNNNCKGSSRNLNTKDCDKALNSINKDLTYKDQSQFSVGNCYVIYATNGSGDKRVSGQKIHDTVKTIIDTCSDHKGSFGTGNCDACHVTVNYQVPKRRLQALGEEEE</sequence>
<gene>
    <name evidence="1" type="ORF">N8T08_002175</name>
</gene>
<name>A0ACC3B8W9_9EURO</name>
<evidence type="ECO:0000313" key="1">
    <source>
        <dbReference type="EMBL" id="KAK1146857.1"/>
    </source>
</evidence>
<accession>A0ACC3B8W9</accession>
<proteinExistence type="predicted"/>
<dbReference type="Proteomes" id="UP001177260">
    <property type="component" value="Unassembled WGS sequence"/>
</dbReference>
<evidence type="ECO:0000313" key="2">
    <source>
        <dbReference type="Proteomes" id="UP001177260"/>
    </source>
</evidence>
<keyword evidence="2" id="KW-1185">Reference proteome</keyword>
<reference evidence="1 2" key="1">
    <citation type="journal article" date="2023" name="ACS Omega">
        <title>Identification of the Neoaspergillic Acid Biosynthesis Gene Cluster by Establishing an In Vitro CRISPR-Ribonucleoprotein Genetic System in Aspergillus melleus.</title>
        <authorList>
            <person name="Yuan B."/>
            <person name="Grau M.F."/>
            <person name="Murata R.M."/>
            <person name="Torok T."/>
            <person name="Venkateswaran K."/>
            <person name="Stajich J.E."/>
            <person name="Wang C.C.C."/>
        </authorList>
    </citation>
    <scope>NUCLEOTIDE SEQUENCE [LARGE SCALE GENOMIC DNA]</scope>
    <source>
        <strain evidence="1 2">IMV 1140</strain>
    </source>
</reference>